<reference evidence="2 3" key="1">
    <citation type="submission" date="2024-09" db="EMBL/GenBank/DDBJ databases">
        <authorList>
            <person name="Sun Q."/>
            <person name="Mori K."/>
        </authorList>
    </citation>
    <scope>NUCLEOTIDE SEQUENCE [LARGE SCALE GENOMIC DNA]</scope>
    <source>
        <strain evidence="2 3">JCM 1334</strain>
    </source>
</reference>
<organism evidence="2 3">
    <name type="scientific">Arthrobacter ramosus</name>
    <dbReference type="NCBI Taxonomy" id="1672"/>
    <lineage>
        <taxon>Bacteria</taxon>
        <taxon>Bacillati</taxon>
        <taxon>Actinomycetota</taxon>
        <taxon>Actinomycetes</taxon>
        <taxon>Micrococcales</taxon>
        <taxon>Micrococcaceae</taxon>
        <taxon>Arthrobacter</taxon>
    </lineage>
</organism>
<accession>A0ABV5XTE3</accession>
<keyword evidence="3" id="KW-1185">Reference proteome</keyword>
<evidence type="ECO:0000313" key="2">
    <source>
        <dbReference type="EMBL" id="MFB9818010.1"/>
    </source>
</evidence>
<feature type="compositionally biased region" description="Polar residues" evidence="1">
    <location>
        <begin position="11"/>
        <end position="21"/>
    </location>
</feature>
<evidence type="ECO:0000256" key="1">
    <source>
        <dbReference type="SAM" id="MobiDB-lite"/>
    </source>
</evidence>
<dbReference type="Proteomes" id="UP001589702">
    <property type="component" value="Unassembled WGS sequence"/>
</dbReference>
<evidence type="ECO:0000313" key="3">
    <source>
        <dbReference type="Proteomes" id="UP001589702"/>
    </source>
</evidence>
<protein>
    <submittedName>
        <fullName evidence="2">Uncharacterized protein</fullName>
    </submittedName>
</protein>
<proteinExistence type="predicted"/>
<gene>
    <name evidence="2" type="ORF">ACFFP1_00680</name>
</gene>
<name>A0ABV5XTE3_ARTRM</name>
<comment type="caution">
    <text evidence="2">The sequence shown here is derived from an EMBL/GenBank/DDBJ whole genome shotgun (WGS) entry which is preliminary data.</text>
</comment>
<feature type="region of interest" description="Disordered" evidence="1">
    <location>
        <begin position="1"/>
        <end position="33"/>
    </location>
</feature>
<sequence>MRRRSSVRALQRTTGCSTRVRSSGARRDNPTPYQLGSAKARVFAKDSRGGTFHDDFQPRPGEIVIHEHWASSGFANTASTCSSPNTTSAFSLEAMHSAHAINGPAYAHATFTTDELLAKLSA</sequence>
<dbReference type="EMBL" id="JBHMBC010000002">
    <property type="protein sequence ID" value="MFB9818010.1"/>
    <property type="molecule type" value="Genomic_DNA"/>
</dbReference>
<dbReference type="RefSeq" id="WP_234753616.1">
    <property type="nucleotide sequence ID" value="NZ_BAAAWN010000001.1"/>
</dbReference>